<dbReference type="InterPro" id="IPR046450">
    <property type="entry name" value="PA_dom_sf"/>
</dbReference>
<proteinExistence type="inferred from homology"/>
<comment type="function">
    <text evidence="13">Aminopeptidase with broad substrate specificity. Has lower activity with substrates that have Asp or Glu in the P2' position, or Pro in the P3' position. Lacks activity with substrates that have both Pro in the P3' position and Asp or Glu in the P2' position. Lacks carboxypeptidase activity. Lacks dipeptidyl-peptidase IV type activity.</text>
</comment>
<comment type="cofactor">
    <cofactor evidence="1">
        <name>Zn(2+)</name>
        <dbReference type="ChEBI" id="CHEBI:29105"/>
    </cofactor>
</comment>
<keyword evidence="5" id="KW-0645">Protease</keyword>
<dbReference type="FunFam" id="1.20.930.40:FF:000001">
    <property type="entry name" value="N-acetylated-alpha-linked acidic dipeptidase 2"/>
    <property type="match status" value="1"/>
</dbReference>
<dbReference type="FunFam" id="3.50.30.30:FF:000100">
    <property type="entry name" value="Glutamate carboxypeptidase, putative"/>
    <property type="match status" value="1"/>
</dbReference>
<evidence type="ECO:0000256" key="11">
    <source>
        <dbReference type="ARBA" id="ARBA00023157"/>
    </source>
</evidence>
<evidence type="ECO:0000256" key="1">
    <source>
        <dbReference type="ARBA" id="ARBA00001947"/>
    </source>
</evidence>
<keyword evidence="12" id="KW-0325">Glycoprotein</keyword>
<evidence type="ECO:0000313" key="18">
    <source>
        <dbReference type="EMBL" id="JAR92847.1"/>
    </source>
</evidence>
<accession>A0A147BQ15</accession>
<comment type="similarity">
    <text evidence="3">Belongs to the peptidase M28 family. M28B subfamily.</text>
</comment>
<keyword evidence="4" id="KW-0031">Aminopeptidase</keyword>
<dbReference type="GO" id="GO:0004180">
    <property type="term" value="F:carboxypeptidase activity"/>
    <property type="evidence" value="ECO:0007669"/>
    <property type="project" value="UniProtKB-KW"/>
</dbReference>
<dbReference type="GO" id="GO:0016324">
    <property type="term" value="C:apical plasma membrane"/>
    <property type="evidence" value="ECO:0007669"/>
    <property type="project" value="UniProtKB-SubCell"/>
</dbReference>
<dbReference type="PANTHER" id="PTHR10404:SF46">
    <property type="entry name" value="VACUOLAR PROTEIN SORTING-ASSOCIATED PROTEIN 70"/>
    <property type="match status" value="1"/>
</dbReference>
<comment type="subcellular location">
    <subcellularLocation>
        <location evidence="2">Apical cell membrane</location>
    </subcellularLocation>
</comment>
<evidence type="ECO:0000256" key="12">
    <source>
        <dbReference type="ARBA" id="ARBA00023180"/>
    </source>
</evidence>
<dbReference type="InterPro" id="IPR007365">
    <property type="entry name" value="TFR-like_dimer_dom"/>
</dbReference>
<evidence type="ECO:0000259" key="17">
    <source>
        <dbReference type="Pfam" id="PF04389"/>
    </source>
</evidence>
<dbReference type="InterPro" id="IPR039373">
    <property type="entry name" value="Peptidase_M28B"/>
</dbReference>
<dbReference type="InterPro" id="IPR036757">
    <property type="entry name" value="TFR-like_dimer_dom_sf"/>
</dbReference>
<keyword evidence="8" id="KW-0862">Zinc</keyword>
<evidence type="ECO:0000256" key="3">
    <source>
        <dbReference type="ARBA" id="ARBA00005634"/>
    </source>
</evidence>
<evidence type="ECO:0000259" key="16">
    <source>
        <dbReference type="Pfam" id="PF04253"/>
    </source>
</evidence>
<evidence type="ECO:0000256" key="8">
    <source>
        <dbReference type="ARBA" id="ARBA00022833"/>
    </source>
</evidence>
<evidence type="ECO:0000256" key="2">
    <source>
        <dbReference type="ARBA" id="ARBA00004221"/>
    </source>
</evidence>
<evidence type="ECO:0000256" key="6">
    <source>
        <dbReference type="ARBA" id="ARBA00022723"/>
    </source>
</evidence>
<dbReference type="GO" id="GO:0004177">
    <property type="term" value="F:aminopeptidase activity"/>
    <property type="evidence" value="ECO:0007669"/>
    <property type="project" value="UniProtKB-KW"/>
</dbReference>
<evidence type="ECO:0000256" key="9">
    <source>
        <dbReference type="ARBA" id="ARBA00022837"/>
    </source>
</evidence>
<dbReference type="Gene3D" id="3.50.30.30">
    <property type="match status" value="1"/>
</dbReference>
<evidence type="ECO:0000256" key="5">
    <source>
        <dbReference type="ARBA" id="ARBA00022670"/>
    </source>
</evidence>
<dbReference type="SUPFAM" id="SSF52025">
    <property type="entry name" value="PA domain"/>
    <property type="match status" value="1"/>
</dbReference>
<evidence type="ECO:0000256" key="13">
    <source>
        <dbReference type="ARBA" id="ARBA00059290"/>
    </source>
</evidence>
<organism evidence="18">
    <name type="scientific">Ixodes ricinus</name>
    <name type="common">Common tick</name>
    <name type="synonym">Acarus ricinus</name>
    <dbReference type="NCBI Taxonomy" id="34613"/>
    <lineage>
        <taxon>Eukaryota</taxon>
        <taxon>Metazoa</taxon>
        <taxon>Ecdysozoa</taxon>
        <taxon>Arthropoda</taxon>
        <taxon>Chelicerata</taxon>
        <taxon>Arachnida</taxon>
        <taxon>Acari</taxon>
        <taxon>Parasitiformes</taxon>
        <taxon>Ixodida</taxon>
        <taxon>Ixodoidea</taxon>
        <taxon>Ixodidae</taxon>
        <taxon>Ixodinae</taxon>
        <taxon>Ixodes</taxon>
    </lineage>
</organism>
<dbReference type="Gene3D" id="3.40.630.10">
    <property type="entry name" value="Zn peptidases"/>
    <property type="match status" value="1"/>
</dbReference>
<keyword evidence="7" id="KW-0378">Hydrolase</keyword>
<evidence type="ECO:0000256" key="7">
    <source>
        <dbReference type="ARBA" id="ARBA00022801"/>
    </source>
</evidence>
<dbReference type="GO" id="GO:0006508">
    <property type="term" value="P:proteolysis"/>
    <property type="evidence" value="ECO:0007669"/>
    <property type="project" value="UniProtKB-KW"/>
</dbReference>
<dbReference type="Pfam" id="PF04389">
    <property type="entry name" value="Peptidase_M28"/>
    <property type="match status" value="1"/>
</dbReference>
<keyword evidence="10" id="KW-0482">Metalloprotease</keyword>
<evidence type="ECO:0000256" key="4">
    <source>
        <dbReference type="ARBA" id="ARBA00022438"/>
    </source>
</evidence>
<feature type="domain" description="Peptidase M28" evidence="17">
    <location>
        <begin position="327"/>
        <end position="534"/>
    </location>
</feature>
<dbReference type="InterPro" id="IPR007484">
    <property type="entry name" value="Peptidase_M28"/>
</dbReference>
<dbReference type="GO" id="GO:0046872">
    <property type="term" value="F:metal ion binding"/>
    <property type="evidence" value="ECO:0007669"/>
    <property type="project" value="UniProtKB-KW"/>
</dbReference>
<dbReference type="EMBL" id="GEGO01002557">
    <property type="protein sequence ID" value="JAR92847.1"/>
    <property type="molecule type" value="Transcribed_RNA"/>
</dbReference>
<dbReference type="Pfam" id="PF04253">
    <property type="entry name" value="TFR_dimer"/>
    <property type="match status" value="1"/>
</dbReference>
<dbReference type="FunFam" id="3.40.630.10:FF:000101">
    <property type="entry name" value="N-acetylated alpha-linked acidic dipeptidase like 1"/>
    <property type="match status" value="1"/>
</dbReference>
<keyword evidence="9" id="KW-0106">Calcium</keyword>
<keyword evidence="6" id="KW-0479">Metal-binding</keyword>
<dbReference type="PANTHER" id="PTHR10404">
    <property type="entry name" value="N-ACETYLATED-ALPHA-LINKED ACIDIC DIPEPTIDASE"/>
    <property type="match status" value="1"/>
</dbReference>
<dbReference type="GO" id="GO:0008237">
    <property type="term" value="F:metallopeptidase activity"/>
    <property type="evidence" value="ECO:0007669"/>
    <property type="project" value="UniProtKB-KW"/>
</dbReference>
<name>A0A147BQ15_IXORI</name>
<evidence type="ECO:0000256" key="15">
    <source>
        <dbReference type="ARBA" id="ARBA00081462"/>
    </source>
</evidence>
<sequence>MSGYLMRREAHQGAQRATGAADGGCPVPGGVYSFKERYAELLLGNVDRENLDSWLRVMTSDYHLAGTAKGKKLAVRIEQAWKLYGLESTRIETFKPLLSFPDREHPNQVKIVRGTEVLFNSSESGAEAAMDVKPFSAYAPARTVKGKPVYVHYGTAADFALLKSKSVELNRTIAIIRYGKTHRGNKIREAEKSGVAAAVLYHDPFDDPGDPPVLANGERLPGDAVERGSLKTYPGDPGTPYLPATEDVYMPPGSDSRLLDLPSIPVQPISYNDAQELLSGMSGSMAPLEWQGKLNITYNLGPGYSSGEDTQVELSVHNILRRADIHNVIGVIRGNFEPGRYVIVGCHHDAWTKGGGDPGTGMAALMELVRLFGLLKKKGWTPGRTLVFASWDAEEFGMVGSTEWVQAHEKELFHRTVAYINLDQAVSGNNSLYVMASPLLRQALKEASQLVPCQEGSRRDMSVYDVWKMRRPQDPNHTHSPPMIAPLASGSDFVSFLSGLGIASAHLQFVNKDPMSDYPAYHTAYDTYEAVANRTDPGLHSLATVVKVVGMVLLKLLDSLQLPMHAGDYADQIRRDYATFEGSYAPVLEDHAIDLEPVTKALVQFEQAASSFHDNYEGMNKNNLLLALQEYNDRLVQLERAFLLPSSYPHHPHFRHVIYGPSSDGSYQGVLFPHLTAAIEDAKRDNHSPGWNQVRESLSYVVHALRSAANVLNSTVLTKHDAH</sequence>
<keyword evidence="18" id="KW-0121">Carboxypeptidase</keyword>
<dbReference type="AlphaFoldDB" id="A0A147BQ15"/>
<feature type="domain" description="Transferrin receptor-like dimerisation" evidence="16">
    <location>
        <begin position="593"/>
        <end position="712"/>
    </location>
</feature>
<evidence type="ECO:0000256" key="10">
    <source>
        <dbReference type="ARBA" id="ARBA00023049"/>
    </source>
</evidence>
<evidence type="ECO:0000256" key="14">
    <source>
        <dbReference type="ARBA" id="ARBA00068168"/>
    </source>
</evidence>
<dbReference type="SUPFAM" id="SSF47672">
    <property type="entry name" value="Transferrin receptor-like dimerisation domain"/>
    <property type="match status" value="1"/>
</dbReference>
<protein>
    <recommendedName>
        <fullName evidence="14">Aminopeptidase NAALADL1</fullName>
    </recommendedName>
    <alternativeName>
        <fullName evidence="15">N-acetylated-alpha-linked acidic dipeptidase-like protein</fullName>
    </alternativeName>
</protein>
<dbReference type="Gene3D" id="1.20.930.40">
    <property type="entry name" value="Transferrin receptor-like, dimerisation domain"/>
    <property type="match status" value="1"/>
</dbReference>
<dbReference type="SUPFAM" id="SSF53187">
    <property type="entry name" value="Zn-dependent exopeptidases"/>
    <property type="match status" value="1"/>
</dbReference>
<keyword evidence="11" id="KW-1015">Disulfide bond</keyword>
<reference evidence="18" key="1">
    <citation type="journal article" date="2018" name="PLoS Negl. Trop. Dis.">
        <title>Sialome diversity of ticks revealed by RNAseq of single tick salivary glands.</title>
        <authorList>
            <person name="Perner J."/>
            <person name="Kropackova S."/>
            <person name="Kopacek P."/>
            <person name="Ribeiro J.M."/>
        </authorList>
    </citation>
    <scope>NUCLEOTIDE SEQUENCE</scope>
    <source>
        <strain evidence="18">Siblings of single egg batch collected in Ceske Budejovice</strain>
        <tissue evidence="18">Salivary glands</tissue>
    </source>
</reference>